<proteinExistence type="predicted"/>
<evidence type="ECO:0000313" key="1">
    <source>
        <dbReference type="EMBL" id="MPM88259.1"/>
    </source>
</evidence>
<dbReference type="EMBL" id="VSSQ01035909">
    <property type="protein sequence ID" value="MPM88259.1"/>
    <property type="molecule type" value="Genomic_DNA"/>
</dbReference>
<dbReference type="AlphaFoldDB" id="A0A645DG53"/>
<name>A0A645DG53_9ZZZZ</name>
<sequence length="65" mass="7472">MQGGVPGQGDYPLYNNTLYSLELNAKVELPEWKMMLTLGAETDIMFTNDQVYYVAGRQEQFHLIK</sequence>
<protein>
    <submittedName>
        <fullName evidence="1">Uncharacterized protein</fullName>
    </submittedName>
</protein>
<accession>A0A645DG53</accession>
<comment type="caution">
    <text evidence="1">The sequence shown here is derived from an EMBL/GenBank/DDBJ whole genome shotgun (WGS) entry which is preliminary data.</text>
</comment>
<organism evidence="1">
    <name type="scientific">bioreactor metagenome</name>
    <dbReference type="NCBI Taxonomy" id="1076179"/>
    <lineage>
        <taxon>unclassified sequences</taxon>
        <taxon>metagenomes</taxon>
        <taxon>ecological metagenomes</taxon>
    </lineage>
</organism>
<reference evidence="1" key="1">
    <citation type="submission" date="2019-08" db="EMBL/GenBank/DDBJ databases">
        <authorList>
            <person name="Kucharzyk K."/>
            <person name="Murdoch R.W."/>
            <person name="Higgins S."/>
            <person name="Loffler F."/>
        </authorList>
    </citation>
    <scope>NUCLEOTIDE SEQUENCE</scope>
</reference>
<gene>
    <name evidence="1" type="ORF">SDC9_135360</name>
</gene>